<gene>
    <name evidence="1" type="ORF">DPM13_15160</name>
</gene>
<reference evidence="1 2" key="1">
    <citation type="submission" date="2018-06" db="EMBL/GenBank/DDBJ databases">
        <title>Complete genome sequence of Paracoccus mutanolyticus strain RSP-02 isolated from cellulosic waste.</title>
        <authorList>
            <person name="Amrutha R.N."/>
            <person name="Shrivastav A."/>
            <person name="Buddana S.K."/>
            <person name="Deshpande U."/>
            <person name="Prakasham R.S."/>
        </authorList>
    </citation>
    <scope>NUCLEOTIDE SEQUENCE [LARGE SCALE GENOMIC DNA]</scope>
    <source>
        <strain evidence="1 2">RSP-02</strain>
    </source>
</reference>
<sequence length="71" mass="8167">MTVLQNVLMGFHPQLPDGLLRTLLGLRHSLREERRVTEKAMELLQFGLGRHPDRHRGPGHGLIRRQLALLL</sequence>
<dbReference type="RefSeq" id="WP_112888321.1">
    <property type="nucleotide sequence ID" value="NZ_CP030239.1"/>
</dbReference>
<accession>A0ABN5M7J7</accession>
<proteinExistence type="predicted"/>
<name>A0ABN5M7J7_9RHOB</name>
<evidence type="ECO:0000313" key="2">
    <source>
        <dbReference type="Proteomes" id="UP000249922"/>
    </source>
</evidence>
<keyword evidence="2" id="KW-1185">Reference proteome</keyword>
<dbReference type="EMBL" id="CP030239">
    <property type="protein sequence ID" value="AWX93899.1"/>
    <property type="molecule type" value="Genomic_DNA"/>
</dbReference>
<dbReference type="Proteomes" id="UP000249922">
    <property type="component" value="Chromosome"/>
</dbReference>
<protein>
    <submittedName>
        <fullName evidence="1">Uncharacterized protein</fullName>
    </submittedName>
</protein>
<evidence type="ECO:0000313" key="1">
    <source>
        <dbReference type="EMBL" id="AWX93899.1"/>
    </source>
</evidence>
<organism evidence="1 2">
    <name type="scientific">Paracoccus mutanolyticus</name>
    <dbReference type="NCBI Taxonomy" id="1499308"/>
    <lineage>
        <taxon>Bacteria</taxon>
        <taxon>Pseudomonadati</taxon>
        <taxon>Pseudomonadota</taxon>
        <taxon>Alphaproteobacteria</taxon>
        <taxon>Rhodobacterales</taxon>
        <taxon>Paracoccaceae</taxon>
        <taxon>Paracoccus</taxon>
    </lineage>
</organism>